<reference evidence="1" key="2">
    <citation type="submission" date="2025-08" db="UniProtKB">
        <authorList>
            <consortium name="Ensembl"/>
        </authorList>
    </citation>
    <scope>IDENTIFICATION</scope>
</reference>
<dbReference type="Proteomes" id="UP000008672">
    <property type="component" value="Unassembled WGS sequence"/>
</dbReference>
<reference evidence="1" key="3">
    <citation type="submission" date="2025-09" db="UniProtKB">
        <authorList>
            <consortium name="Ensembl"/>
        </authorList>
    </citation>
    <scope>IDENTIFICATION</scope>
</reference>
<dbReference type="GeneTree" id="ENSGT00940000163483"/>
<dbReference type="HOGENOM" id="CLU_031817_1_0_1"/>
<dbReference type="EMBL" id="AFYH01208542">
    <property type="status" value="NOT_ANNOTATED_CDS"/>
    <property type="molecule type" value="Genomic_DNA"/>
</dbReference>
<dbReference type="InterPro" id="IPR052560">
    <property type="entry name" value="RdDP_mobile_element"/>
</dbReference>
<evidence type="ECO:0000313" key="2">
    <source>
        <dbReference type="Proteomes" id="UP000008672"/>
    </source>
</evidence>
<keyword evidence="2" id="KW-1185">Reference proteome</keyword>
<name>H3ABG0_LATCH</name>
<sequence>QHRPSLIHIGLQLPVIKCISKPKWNFRKANWSLFMETVEQNIPVDESYKRFCGALYKAAQSSVPRGFHPLYTPCLDGECAALLDEYEKSGDPDIADYLLESLDAARRNHWEDLTSRLNFTHSSRRSWGLIHHLGVAQCPPAQARPSVSVNAIVSHLLKVARAPRNNKDFERRIHIEWRHFRQNVQNQDPPQSFSLTELDSVLCKLKSGTATSYDNVHPEFLKHLGLRARN</sequence>
<evidence type="ECO:0000313" key="1">
    <source>
        <dbReference type="Ensembl" id="ENSLACP00000006981.1"/>
    </source>
</evidence>
<reference evidence="2" key="1">
    <citation type="submission" date="2011-08" db="EMBL/GenBank/DDBJ databases">
        <title>The draft genome of Latimeria chalumnae.</title>
        <authorList>
            <person name="Di Palma F."/>
            <person name="Alfoldi J."/>
            <person name="Johnson J."/>
            <person name="Berlin A."/>
            <person name="Gnerre S."/>
            <person name="Jaffe D."/>
            <person name="MacCallum I."/>
            <person name="Young S."/>
            <person name="Walker B.J."/>
            <person name="Lander E."/>
            <person name="Lindblad-Toh K."/>
        </authorList>
    </citation>
    <scope>NUCLEOTIDE SEQUENCE [LARGE SCALE GENOMIC DNA]</scope>
    <source>
        <strain evidence="2">Wild caught</strain>
    </source>
</reference>
<dbReference type="PANTHER" id="PTHR36688">
    <property type="entry name" value="ENDO/EXONUCLEASE/PHOSPHATASE DOMAIN-CONTAINING PROTEIN"/>
    <property type="match status" value="1"/>
</dbReference>
<dbReference type="Ensembl" id="ENSLACT00000007040.1">
    <property type="protein sequence ID" value="ENSLACP00000006981.1"/>
    <property type="gene ID" value="ENSLACG00000006198.1"/>
</dbReference>
<proteinExistence type="predicted"/>
<organism evidence="1 2">
    <name type="scientific">Latimeria chalumnae</name>
    <name type="common">Coelacanth</name>
    <dbReference type="NCBI Taxonomy" id="7897"/>
    <lineage>
        <taxon>Eukaryota</taxon>
        <taxon>Metazoa</taxon>
        <taxon>Chordata</taxon>
        <taxon>Craniata</taxon>
        <taxon>Vertebrata</taxon>
        <taxon>Euteleostomi</taxon>
        <taxon>Coelacanthiformes</taxon>
        <taxon>Coelacanthidae</taxon>
        <taxon>Latimeria</taxon>
    </lineage>
</organism>
<protein>
    <submittedName>
        <fullName evidence="1">Uncharacterized protein</fullName>
    </submittedName>
</protein>
<accession>H3ABG0</accession>
<dbReference type="AlphaFoldDB" id="H3ABG0"/>
<dbReference type="Bgee" id="ENSLACG00000006198">
    <property type="expression patterns" value="Expressed in post-anal tail muscle and 1 other cell type or tissue"/>
</dbReference>
<dbReference type="PANTHER" id="PTHR36688:SF2">
    <property type="entry name" value="ENDONUCLEASE_EXONUCLEASE_PHOSPHATASE DOMAIN-CONTAINING PROTEIN"/>
    <property type="match status" value="1"/>
</dbReference>
<dbReference type="InParanoid" id="H3ABG0"/>